<evidence type="ECO:0000313" key="1">
    <source>
        <dbReference type="Proteomes" id="UP000887574"/>
    </source>
</evidence>
<keyword evidence="1" id="KW-1185">Reference proteome</keyword>
<dbReference type="AlphaFoldDB" id="A0A915DR02"/>
<proteinExistence type="predicted"/>
<sequence length="71" mass="8063">MLTGLTILHFLDAQKYFNAKHKMLIELDLSFKDQVEKLSAKNAHLFSESSPYTSDCSILVGGEKIYVDKKL</sequence>
<dbReference type="WBParaSite" id="jg22003">
    <property type="protein sequence ID" value="jg22003"/>
    <property type="gene ID" value="jg22003"/>
</dbReference>
<reference evidence="2" key="1">
    <citation type="submission" date="2022-11" db="UniProtKB">
        <authorList>
            <consortium name="WormBaseParasite"/>
        </authorList>
    </citation>
    <scope>IDENTIFICATION</scope>
</reference>
<accession>A0A915DR02</accession>
<evidence type="ECO:0000313" key="2">
    <source>
        <dbReference type="WBParaSite" id="jg22003"/>
    </source>
</evidence>
<organism evidence="1 2">
    <name type="scientific">Ditylenchus dipsaci</name>
    <dbReference type="NCBI Taxonomy" id="166011"/>
    <lineage>
        <taxon>Eukaryota</taxon>
        <taxon>Metazoa</taxon>
        <taxon>Ecdysozoa</taxon>
        <taxon>Nematoda</taxon>
        <taxon>Chromadorea</taxon>
        <taxon>Rhabditida</taxon>
        <taxon>Tylenchina</taxon>
        <taxon>Tylenchomorpha</taxon>
        <taxon>Sphaerularioidea</taxon>
        <taxon>Anguinidae</taxon>
        <taxon>Anguininae</taxon>
        <taxon>Ditylenchus</taxon>
    </lineage>
</organism>
<protein>
    <submittedName>
        <fullName evidence="2">Uncharacterized protein</fullName>
    </submittedName>
</protein>
<name>A0A915DR02_9BILA</name>
<dbReference type="Proteomes" id="UP000887574">
    <property type="component" value="Unplaced"/>
</dbReference>